<protein>
    <recommendedName>
        <fullName evidence="3">Rna-directed dna polymerase from mobile element jockey-like</fullName>
    </recommendedName>
</protein>
<sequence length="86" mass="10013">MTEGRDDIQMVLDTTEKWAHENLMKFNKSRCKVLHLGQDNPRHETKNYCIFMLYLQFCGHKMAPLLCGPKHVKWPEKTPAVAGVKK</sequence>
<evidence type="ECO:0000313" key="1">
    <source>
        <dbReference type="EMBL" id="KAJ7407651.1"/>
    </source>
</evidence>
<keyword evidence="2" id="KW-1185">Reference proteome</keyword>
<evidence type="ECO:0000313" key="2">
    <source>
        <dbReference type="Proteomes" id="UP001145742"/>
    </source>
</evidence>
<proteinExistence type="predicted"/>
<gene>
    <name evidence="1" type="ORF">WISP_125555</name>
</gene>
<dbReference type="Proteomes" id="UP001145742">
    <property type="component" value="Unassembled WGS sequence"/>
</dbReference>
<organism evidence="1 2">
    <name type="scientific">Willisornis vidua</name>
    <name type="common">Xingu scale-backed antbird</name>
    <dbReference type="NCBI Taxonomy" id="1566151"/>
    <lineage>
        <taxon>Eukaryota</taxon>
        <taxon>Metazoa</taxon>
        <taxon>Chordata</taxon>
        <taxon>Craniata</taxon>
        <taxon>Vertebrata</taxon>
        <taxon>Euteleostomi</taxon>
        <taxon>Archelosauria</taxon>
        <taxon>Archosauria</taxon>
        <taxon>Dinosauria</taxon>
        <taxon>Saurischia</taxon>
        <taxon>Theropoda</taxon>
        <taxon>Coelurosauria</taxon>
        <taxon>Aves</taxon>
        <taxon>Neognathae</taxon>
        <taxon>Neoaves</taxon>
        <taxon>Telluraves</taxon>
        <taxon>Australaves</taxon>
        <taxon>Passeriformes</taxon>
        <taxon>Thamnophilidae</taxon>
        <taxon>Willisornis</taxon>
    </lineage>
</organism>
<comment type="caution">
    <text evidence="1">The sequence shown here is derived from an EMBL/GenBank/DDBJ whole genome shotgun (WGS) entry which is preliminary data.</text>
</comment>
<accession>A0ABQ9CWJ4</accession>
<dbReference type="EMBL" id="WHWB01034592">
    <property type="protein sequence ID" value="KAJ7407651.1"/>
    <property type="molecule type" value="Genomic_DNA"/>
</dbReference>
<name>A0ABQ9CWJ4_9PASS</name>
<evidence type="ECO:0008006" key="3">
    <source>
        <dbReference type="Google" id="ProtNLM"/>
    </source>
</evidence>
<reference evidence="1" key="1">
    <citation type="submission" date="2019-10" db="EMBL/GenBank/DDBJ databases">
        <authorList>
            <person name="Soares A.E.R."/>
            <person name="Aleixo A."/>
            <person name="Schneider P."/>
            <person name="Miyaki C.Y."/>
            <person name="Schneider M.P."/>
            <person name="Mello C."/>
            <person name="Vasconcelos A.T.R."/>
        </authorList>
    </citation>
    <scope>NUCLEOTIDE SEQUENCE</scope>
    <source>
        <tissue evidence="1">Muscle</tissue>
    </source>
</reference>